<proteinExistence type="predicted"/>
<dbReference type="Pfam" id="PF11142">
    <property type="entry name" value="DUF2917"/>
    <property type="match status" value="1"/>
</dbReference>
<dbReference type="AlphaFoldDB" id="A0A246J191"/>
<evidence type="ECO:0000313" key="2">
    <source>
        <dbReference type="Proteomes" id="UP000197468"/>
    </source>
</evidence>
<sequence>MRSASCIYSGNSGASMRRFCVLCPGRNQYRWAASRPAQRPAVRGLCARVGRRLWMERHTADFYREHMKPPSPTASLVLPADGRAVPLRLRRPVRLHAIGGRAWITRVGCPDDHWIEAGQTLELAPSRWFGWRLMVSGDGASAVTLKAEPLA</sequence>
<comment type="caution">
    <text evidence="1">The sequence shown here is derived from an EMBL/GenBank/DDBJ whole genome shotgun (WGS) entry which is preliminary data.</text>
</comment>
<reference evidence="1 2" key="1">
    <citation type="journal article" date="2008" name="Int. J. Syst. Evol. Microbiol.">
        <title>Description of Roseateles aquatilis sp. nov. and Roseateles terrae sp. nov., in the class Betaproteobacteria, and emended description of the genus Roseateles.</title>
        <authorList>
            <person name="Gomila M."/>
            <person name="Bowien B."/>
            <person name="Falsen E."/>
            <person name="Moore E.R."/>
            <person name="Lalucat J."/>
        </authorList>
    </citation>
    <scope>NUCLEOTIDE SEQUENCE [LARGE SCALE GENOMIC DNA]</scope>
    <source>
        <strain evidence="1 2">CCUG 48205</strain>
    </source>
</reference>
<keyword evidence="2" id="KW-1185">Reference proteome</keyword>
<gene>
    <name evidence="1" type="ORF">CDN99_21110</name>
</gene>
<dbReference type="EMBL" id="NIOF01000011">
    <property type="protein sequence ID" value="OWQ86368.1"/>
    <property type="molecule type" value="Genomic_DNA"/>
</dbReference>
<name>A0A246J191_9BURK</name>
<protein>
    <recommendedName>
        <fullName evidence="3">DUF2917 domain-containing protein</fullName>
    </recommendedName>
</protein>
<dbReference type="Proteomes" id="UP000197468">
    <property type="component" value="Unassembled WGS sequence"/>
</dbReference>
<dbReference type="InterPro" id="IPR021317">
    <property type="entry name" value="DUF2917"/>
</dbReference>
<organism evidence="1 2">
    <name type="scientific">Roseateles aquatilis</name>
    <dbReference type="NCBI Taxonomy" id="431061"/>
    <lineage>
        <taxon>Bacteria</taxon>
        <taxon>Pseudomonadati</taxon>
        <taxon>Pseudomonadota</taxon>
        <taxon>Betaproteobacteria</taxon>
        <taxon>Burkholderiales</taxon>
        <taxon>Sphaerotilaceae</taxon>
        <taxon>Roseateles</taxon>
    </lineage>
</organism>
<accession>A0A246J191</accession>
<evidence type="ECO:0000313" key="1">
    <source>
        <dbReference type="EMBL" id="OWQ86368.1"/>
    </source>
</evidence>
<evidence type="ECO:0008006" key="3">
    <source>
        <dbReference type="Google" id="ProtNLM"/>
    </source>
</evidence>